<organism evidence="1 2">
    <name type="scientific">Acetobacter malorum</name>
    <dbReference type="NCBI Taxonomy" id="178901"/>
    <lineage>
        <taxon>Bacteria</taxon>
        <taxon>Pseudomonadati</taxon>
        <taxon>Pseudomonadota</taxon>
        <taxon>Alphaproteobacteria</taxon>
        <taxon>Acetobacterales</taxon>
        <taxon>Acetobacteraceae</taxon>
        <taxon>Acetobacter</taxon>
    </lineage>
</organism>
<sequence length="98" mass="11224">MIFFVPQCGQLKIFSFIRGLFMHDDNSYRQAMAYWDEKISTILKAHRADHKVQHIMDCYRQAVGEDQACFVAALAGQLVIAKQRDSSSRRVITLQGDS</sequence>
<evidence type="ECO:0000313" key="1">
    <source>
        <dbReference type="EMBL" id="OUJ05343.1"/>
    </source>
</evidence>
<name>A0A1Y3GAJ8_9PROT</name>
<accession>A0A1Y3GAJ8</accession>
<comment type="caution">
    <text evidence="1">The sequence shown here is derived from an EMBL/GenBank/DDBJ whole genome shotgun (WGS) entry which is preliminary data.</text>
</comment>
<dbReference type="Proteomes" id="UP000242683">
    <property type="component" value="Unassembled WGS sequence"/>
</dbReference>
<dbReference type="EMBL" id="JOPG01000020">
    <property type="protein sequence ID" value="OUJ05343.1"/>
    <property type="molecule type" value="Genomic_DNA"/>
</dbReference>
<evidence type="ECO:0000313" key="2">
    <source>
        <dbReference type="Proteomes" id="UP000242683"/>
    </source>
</evidence>
<reference evidence="2" key="1">
    <citation type="submission" date="2014-06" db="EMBL/GenBank/DDBJ databases">
        <authorList>
            <person name="Winans N.J."/>
            <person name="Newell P.D."/>
            <person name="Douglas A.E."/>
        </authorList>
    </citation>
    <scope>NUCLEOTIDE SEQUENCE [LARGE SCALE GENOMIC DNA]</scope>
    <source>
        <strain evidence="2">DsW_057</strain>
    </source>
</reference>
<proteinExistence type="predicted"/>
<gene>
    <name evidence="1" type="ORF">HK23_06100</name>
</gene>
<protein>
    <submittedName>
        <fullName evidence="1">Uncharacterized protein</fullName>
    </submittedName>
</protein>
<dbReference type="AlphaFoldDB" id="A0A1Y3GAJ8"/>